<gene>
    <name evidence="2" type="ORF">LVJ94_02620</name>
</gene>
<dbReference type="EMBL" id="CP089983">
    <property type="protein sequence ID" value="WXB06156.1"/>
    <property type="molecule type" value="Genomic_DNA"/>
</dbReference>
<feature type="compositionally biased region" description="Basic residues" evidence="1">
    <location>
        <begin position="65"/>
        <end position="75"/>
    </location>
</feature>
<feature type="compositionally biased region" description="Low complexity" evidence="1">
    <location>
        <begin position="37"/>
        <end position="64"/>
    </location>
</feature>
<accession>A0ABZ2L5E2</accession>
<dbReference type="RefSeq" id="WP_394835808.1">
    <property type="nucleotide sequence ID" value="NZ_CP089929.1"/>
</dbReference>
<evidence type="ECO:0000313" key="3">
    <source>
        <dbReference type="Proteomes" id="UP001374803"/>
    </source>
</evidence>
<evidence type="ECO:0000313" key="2">
    <source>
        <dbReference type="EMBL" id="WXB06156.1"/>
    </source>
</evidence>
<name>A0ABZ2L5E2_9BACT</name>
<organism evidence="2 3">
    <name type="scientific">Pendulispora rubella</name>
    <dbReference type="NCBI Taxonomy" id="2741070"/>
    <lineage>
        <taxon>Bacteria</taxon>
        <taxon>Pseudomonadati</taxon>
        <taxon>Myxococcota</taxon>
        <taxon>Myxococcia</taxon>
        <taxon>Myxococcales</taxon>
        <taxon>Sorangiineae</taxon>
        <taxon>Pendulisporaceae</taxon>
        <taxon>Pendulispora</taxon>
    </lineage>
</organism>
<evidence type="ECO:0008006" key="4">
    <source>
        <dbReference type="Google" id="ProtNLM"/>
    </source>
</evidence>
<evidence type="ECO:0000256" key="1">
    <source>
        <dbReference type="SAM" id="MobiDB-lite"/>
    </source>
</evidence>
<sequence length="142" mass="15002">MSLKNEISRLADNFAQGVLAAIRSASLEEISSEARGRATSSSSSRAPSSAGRPSAAAAAASKAPKAAKRGGRLHRRSEEEIGAVGDKIVSLLKSHPEGLRAEQIRAELGLEAKELPRPLKDLLGAKKLKTKGQKRATTYFAK</sequence>
<feature type="region of interest" description="Disordered" evidence="1">
    <location>
        <begin position="29"/>
        <end position="79"/>
    </location>
</feature>
<reference evidence="2" key="1">
    <citation type="submission" date="2021-12" db="EMBL/GenBank/DDBJ databases">
        <title>Discovery of the Pendulisporaceae a myxobacterial family with distinct sporulation behavior and unique specialized metabolism.</title>
        <authorList>
            <person name="Garcia R."/>
            <person name="Popoff A."/>
            <person name="Bader C.D."/>
            <person name="Loehr J."/>
            <person name="Walesch S."/>
            <person name="Walt C."/>
            <person name="Boldt J."/>
            <person name="Bunk B."/>
            <person name="Haeckl F.J.F.P.J."/>
            <person name="Gunesch A.P."/>
            <person name="Birkelbach J."/>
            <person name="Nuebel U."/>
            <person name="Pietschmann T."/>
            <person name="Bach T."/>
            <person name="Mueller R."/>
        </authorList>
    </citation>
    <scope>NUCLEOTIDE SEQUENCE</scope>
    <source>
        <strain evidence="2">MSr11367</strain>
    </source>
</reference>
<protein>
    <recommendedName>
        <fullName evidence="4">DNA-binding protein</fullName>
    </recommendedName>
</protein>
<dbReference type="Proteomes" id="UP001374803">
    <property type="component" value="Chromosome"/>
</dbReference>
<proteinExistence type="predicted"/>
<keyword evidence="3" id="KW-1185">Reference proteome</keyword>